<evidence type="ECO:0000313" key="2">
    <source>
        <dbReference type="Proteomes" id="UP000325313"/>
    </source>
</evidence>
<reference evidence="1 2" key="1">
    <citation type="submission" date="2019-05" db="EMBL/GenBank/DDBJ databases">
        <title>Emergence of the Ug99 lineage of the wheat stem rust pathogen through somatic hybridization.</title>
        <authorList>
            <person name="Li F."/>
            <person name="Upadhyaya N.M."/>
            <person name="Sperschneider J."/>
            <person name="Matny O."/>
            <person name="Nguyen-Phuc H."/>
            <person name="Mago R."/>
            <person name="Raley C."/>
            <person name="Miller M.E."/>
            <person name="Silverstein K.A.T."/>
            <person name="Henningsen E."/>
            <person name="Hirsch C.D."/>
            <person name="Visser B."/>
            <person name="Pretorius Z.A."/>
            <person name="Steffenson B.J."/>
            <person name="Schwessinger B."/>
            <person name="Dodds P.N."/>
            <person name="Figueroa M."/>
        </authorList>
    </citation>
    <scope>NUCLEOTIDE SEQUENCE [LARGE SCALE GENOMIC DNA]</scope>
    <source>
        <strain evidence="1 2">Ug99</strain>
    </source>
</reference>
<organism evidence="1 2">
    <name type="scientific">Puccinia graminis f. sp. tritici</name>
    <dbReference type="NCBI Taxonomy" id="56615"/>
    <lineage>
        <taxon>Eukaryota</taxon>
        <taxon>Fungi</taxon>
        <taxon>Dikarya</taxon>
        <taxon>Basidiomycota</taxon>
        <taxon>Pucciniomycotina</taxon>
        <taxon>Pucciniomycetes</taxon>
        <taxon>Pucciniales</taxon>
        <taxon>Pucciniaceae</taxon>
        <taxon>Puccinia</taxon>
    </lineage>
</organism>
<sequence length="63" mass="7083">MNLPPLCYINWNTTKKGFAMLALDQLIQPRGSLLTIDEYDFHVTHRNQPQPGAVLGVSPPVHQ</sequence>
<dbReference type="AlphaFoldDB" id="A0A5B0NVP5"/>
<dbReference type="EMBL" id="VDEP01000380">
    <property type="protein sequence ID" value="KAA1091928.1"/>
    <property type="molecule type" value="Genomic_DNA"/>
</dbReference>
<accession>A0A5B0NVP5</accession>
<gene>
    <name evidence="1" type="ORF">PGTUg99_015112</name>
</gene>
<dbReference type="Proteomes" id="UP000325313">
    <property type="component" value="Unassembled WGS sequence"/>
</dbReference>
<comment type="caution">
    <text evidence="1">The sequence shown here is derived from an EMBL/GenBank/DDBJ whole genome shotgun (WGS) entry which is preliminary data.</text>
</comment>
<name>A0A5B0NVP5_PUCGR</name>
<proteinExistence type="predicted"/>
<protein>
    <submittedName>
        <fullName evidence="1">Uncharacterized protein</fullName>
    </submittedName>
</protein>
<evidence type="ECO:0000313" key="1">
    <source>
        <dbReference type="EMBL" id="KAA1091928.1"/>
    </source>
</evidence>